<dbReference type="RefSeq" id="WP_065904047.1">
    <property type="nucleotide sequence ID" value="NZ_CP014913.1"/>
</dbReference>
<gene>
    <name evidence="1" type="ORF">AYR63_15325</name>
</gene>
<accession>A0A1B2J2L2</accession>
<dbReference type="KEGG" id="lpd:AYR62_16490"/>
<organism evidence="1 2">
    <name type="scientific">Secundilactobacillus paracollinoides</name>
    <dbReference type="NCBI Taxonomy" id="240427"/>
    <lineage>
        <taxon>Bacteria</taxon>
        <taxon>Bacillati</taxon>
        <taxon>Bacillota</taxon>
        <taxon>Bacilli</taxon>
        <taxon>Lactobacillales</taxon>
        <taxon>Lactobacillaceae</taxon>
        <taxon>Secundilactobacillus</taxon>
    </lineage>
</organism>
<sequence>MPKKKTSKEYLDELKKVWGCEYTVLTEYVNQKTKIKVLHTKCGNVYETYPMNLVRGHKCRYCSNRALKSNGEFLKELKEIDTTLIPLDKYQGANQKIDFRCSICGNIMKRTPSSVINGHKKCGYCSSRLGMDEKIKRFLELNEKGKYIFVKRGRNPNVKSREQYIWFQHQKCGTIFCTTWYHFKIEGTRCPHCKESKGERAIYAFLSVRKIPFVAQKNLKIAETEQNCRLTSIYQKKTSA</sequence>
<evidence type="ECO:0000313" key="2">
    <source>
        <dbReference type="Proteomes" id="UP000093267"/>
    </source>
</evidence>
<evidence type="ECO:0008006" key="3">
    <source>
        <dbReference type="Google" id="ProtNLM"/>
    </source>
</evidence>
<geneLocation type="plasmid" evidence="2">
    <name>pl11995-1</name>
</geneLocation>
<dbReference type="EMBL" id="CP014925">
    <property type="protein sequence ID" value="ANZ68523.1"/>
    <property type="molecule type" value="Genomic_DNA"/>
</dbReference>
<proteinExistence type="predicted"/>
<name>A0A1B2J2L2_9LACO</name>
<dbReference type="OrthoDB" id="2086462at2"/>
<keyword evidence="2" id="KW-1185">Reference proteome</keyword>
<keyword evidence="1" id="KW-0614">Plasmid</keyword>
<evidence type="ECO:0000313" key="1">
    <source>
        <dbReference type="EMBL" id="ANZ68523.1"/>
    </source>
</evidence>
<reference evidence="1 2" key="1">
    <citation type="submission" date="2016-03" db="EMBL/GenBank/DDBJ databases">
        <title>Pediococcus and Lactobacillus from brewery environment - whole genome sequencing and assembly.</title>
        <authorList>
            <person name="Behr J."/>
            <person name="Geissler A.J."/>
            <person name="Vogel R.F."/>
        </authorList>
    </citation>
    <scope>NUCLEOTIDE SEQUENCE [LARGE SCALE GENOMIC DNA]</scope>
    <source>
        <strain evidence="1 2">TMW 1.1995</strain>
        <plasmid evidence="2">pl11995-1</plasmid>
    </source>
</reference>
<protein>
    <recommendedName>
        <fullName evidence="3">Zinc-ribbon domain-containing protein</fullName>
    </recommendedName>
</protein>
<dbReference type="Proteomes" id="UP000093267">
    <property type="component" value="Plasmid pL11995-1"/>
</dbReference>
<dbReference type="AlphaFoldDB" id="A0A1B2J2L2"/>